<keyword evidence="6" id="KW-0472">Membrane</keyword>
<dbReference type="STRING" id="1458425.SRAA_2333"/>
<feature type="region of interest" description="Disordered" evidence="5">
    <location>
        <begin position="483"/>
        <end position="510"/>
    </location>
</feature>
<dbReference type="HOGENOM" id="CLU_000445_137_1_4"/>
<evidence type="ECO:0000256" key="6">
    <source>
        <dbReference type="SAM" id="Phobius"/>
    </source>
</evidence>
<evidence type="ECO:0000256" key="1">
    <source>
        <dbReference type="ARBA" id="ARBA00004370"/>
    </source>
</evidence>
<sequence>MNNPSQQVSGLPAQHRLGDAILLVALGLYVLGAVVLGWWFNRPELSTTTTVLLAVGLALPGVLGFVALRGHLAARLLITFSLVALVALHIHTAMGMLEFHFGVFVTLALLLVYLDWRPIVFAAALFAVHHMGFDRLQAMGVGVYCLSEPNFGIILLHALYVVVQTALQVFLVLRLAASVRDNAEVAVLASGIRQGEQISLDTRQAQVRAPLALQLRDNLDRMAQAVATVRNAVDSVLSASQEIAGGNRDLSQRTEQAASSLQQTAASLEQLTAGVQHSADAAAQAREMVAQAASQAQRGGQEVGQLSGSMAQIHQSSERIREIIGVIDGIAFQTNILALNASVEAARAGEQGRGFAVVAAEVRTLAQRSAQAAREIKDLINVSVERVHTGNELAGRAALTMQSLVDSVQRVNGIMAEIAAAAQEQSAGIGQVNVAVSHLDAVTQQNAALVEQSTAATESLSQQAQRLEQAVSVFLLGEAAKAVAGRSEPPRQRPAALRDHSPKALTLRQR</sequence>
<name>A0A060NKF4_9BURK</name>
<dbReference type="GO" id="GO:0006935">
    <property type="term" value="P:chemotaxis"/>
    <property type="evidence" value="ECO:0007669"/>
    <property type="project" value="TreeGrafter"/>
</dbReference>
<keyword evidence="2" id="KW-0488">Methylation</keyword>
<accession>A0A060NKF4</accession>
<proteinExistence type="inferred from homology"/>
<dbReference type="EMBL" id="AP014568">
    <property type="protein sequence ID" value="BAO82187.1"/>
    <property type="molecule type" value="Genomic_DNA"/>
</dbReference>
<comment type="subcellular location">
    <subcellularLocation>
        <location evidence="1">Membrane</location>
    </subcellularLocation>
</comment>
<dbReference type="PROSITE" id="PS50111">
    <property type="entry name" value="CHEMOTAXIS_TRANSDUC_2"/>
    <property type="match status" value="1"/>
</dbReference>
<dbReference type="InterPro" id="IPR004089">
    <property type="entry name" value="MCPsignal_dom"/>
</dbReference>
<dbReference type="InterPro" id="IPR051310">
    <property type="entry name" value="MCP_chemotaxis"/>
</dbReference>
<feature type="transmembrane region" description="Helical" evidence="6">
    <location>
        <begin position="20"/>
        <end position="40"/>
    </location>
</feature>
<dbReference type="Pfam" id="PF00015">
    <property type="entry name" value="MCPsignal"/>
    <property type="match status" value="1"/>
</dbReference>
<keyword evidence="4" id="KW-0807">Transducer</keyword>
<feature type="transmembrane region" description="Helical" evidence="6">
    <location>
        <begin position="151"/>
        <end position="173"/>
    </location>
</feature>
<comment type="similarity">
    <text evidence="3">Belongs to the methyl-accepting chemotaxis (MCP) protein family.</text>
</comment>
<organism evidence="8 9">
    <name type="scientific">Serpentinimonas raichei</name>
    <dbReference type="NCBI Taxonomy" id="1458425"/>
    <lineage>
        <taxon>Bacteria</taxon>
        <taxon>Pseudomonadati</taxon>
        <taxon>Pseudomonadota</taxon>
        <taxon>Betaproteobacteria</taxon>
        <taxon>Burkholderiales</taxon>
        <taxon>Comamonadaceae</taxon>
        <taxon>Serpentinimonas</taxon>
    </lineage>
</organism>
<dbReference type="RefSeq" id="WP_082040058.1">
    <property type="nucleotide sequence ID" value="NZ_AP014568.1"/>
</dbReference>
<dbReference type="PANTHER" id="PTHR43531:SF14">
    <property type="entry name" value="METHYL-ACCEPTING CHEMOTAXIS PROTEIN I-RELATED"/>
    <property type="match status" value="1"/>
</dbReference>
<dbReference type="AlphaFoldDB" id="A0A060NKF4"/>
<dbReference type="PANTHER" id="PTHR43531">
    <property type="entry name" value="PROTEIN ICFG"/>
    <property type="match status" value="1"/>
</dbReference>
<dbReference type="GO" id="GO:0005886">
    <property type="term" value="C:plasma membrane"/>
    <property type="evidence" value="ECO:0007669"/>
    <property type="project" value="TreeGrafter"/>
</dbReference>
<evidence type="ECO:0000256" key="3">
    <source>
        <dbReference type="ARBA" id="ARBA00029447"/>
    </source>
</evidence>
<protein>
    <submittedName>
        <fullName evidence="8">Methyl-accepting chemotaxis protein</fullName>
    </submittedName>
</protein>
<gene>
    <name evidence="8" type="ORF">SRAA_2333</name>
</gene>
<feature type="domain" description="Methyl-accepting transducer" evidence="7">
    <location>
        <begin position="232"/>
        <end position="461"/>
    </location>
</feature>
<dbReference type="Gene3D" id="1.10.287.950">
    <property type="entry name" value="Methyl-accepting chemotaxis protein"/>
    <property type="match status" value="1"/>
</dbReference>
<dbReference type="SMART" id="SM00283">
    <property type="entry name" value="MA"/>
    <property type="match status" value="1"/>
</dbReference>
<keyword evidence="9" id="KW-1185">Reference proteome</keyword>
<feature type="compositionally biased region" description="Basic and acidic residues" evidence="5">
    <location>
        <begin position="488"/>
        <end position="502"/>
    </location>
</feature>
<evidence type="ECO:0000256" key="5">
    <source>
        <dbReference type="SAM" id="MobiDB-lite"/>
    </source>
</evidence>
<evidence type="ECO:0000313" key="8">
    <source>
        <dbReference type="EMBL" id="BAO82187.1"/>
    </source>
</evidence>
<reference evidence="8 9" key="1">
    <citation type="journal article" date="2014" name="Nat. Commun.">
        <title>Physiological and genomic features of highly alkaliphilic hydrogen-utilizing Betaproteobacteria from a continental serpentinizing site.</title>
        <authorList>
            <person name="Suzuki S."/>
            <person name="Kuenen J.G."/>
            <person name="Schipper K."/>
            <person name="van der Velde S."/>
            <person name="Ishii S."/>
            <person name="Wu A."/>
            <person name="Sorokin D.Y."/>
            <person name="Tenney A."/>
            <person name="Meng X.Y."/>
            <person name="Morrill P.L."/>
            <person name="Kamagata Y."/>
            <person name="Muyzer G."/>
            <person name="Nealson K.H."/>
        </authorList>
    </citation>
    <scope>NUCLEOTIDE SEQUENCE [LARGE SCALE GENOMIC DNA]</scope>
    <source>
        <strain evidence="8 9">A1</strain>
    </source>
</reference>
<feature type="transmembrane region" description="Helical" evidence="6">
    <location>
        <begin position="47"/>
        <end position="66"/>
    </location>
</feature>
<dbReference type="KEGG" id="cbaa:SRAA_2333"/>
<dbReference type="CDD" id="cd11386">
    <property type="entry name" value="MCP_signal"/>
    <property type="match status" value="1"/>
</dbReference>
<keyword evidence="6" id="KW-1133">Transmembrane helix</keyword>
<evidence type="ECO:0000259" key="7">
    <source>
        <dbReference type="PROSITE" id="PS50111"/>
    </source>
</evidence>
<dbReference type="SUPFAM" id="SSF58104">
    <property type="entry name" value="Methyl-accepting chemotaxis protein (MCP) signaling domain"/>
    <property type="match status" value="1"/>
</dbReference>
<dbReference type="Proteomes" id="UP000067461">
    <property type="component" value="Chromosome"/>
</dbReference>
<dbReference type="GO" id="GO:0004888">
    <property type="term" value="F:transmembrane signaling receptor activity"/>
    <property type="evidence" value="ECO:0007669"/>
    <property type="project" value="TreeGrafter"/>
</dbReference>
<feature type="transmembrane region" description="Helical" evidence="6">
    <location>
        <begin position="72"/>
        <end position="90"/>
    </location>
</feature>
<evidence type="ECO:0000313" key="9">
    <source>
        <dbReference type="Proteomes" id="UP000067461"/>
    </source>
</evidence>
<keyword evidence="6" id="KW-0812">Transmembrane</keyword>
<evidence type="ECO:0000256" key="4">
    <source>
        <dbReference type="PROSITE-ProRule" id="PRU00284"/>
    </source>
</evidence>
<dbReference type="FunFam" id="1.10.287.950:FF:000001">
    <property type="entry name" value="Methyl-accepting chemotaxis sensory transducer"/>
    <property type="match status" value="1"/>
</dbReference>
<feature type="transmembrane region" description="Helical" evidence="6">
    <location>
        <begin position="102"/>
        <end position="131"/>
    </location>
</feature>
<dbReference type="GO" id="GO:0007165">
    <property type="term" value="P:signal transduction"/>
    <property type="evidence" value="ECO:0007669"/>
    <property type="project" value="UniProtKB-KW"/>
</dbReference>
<evidence type="ECO:0000256" key="2">
    <source>
        <dbReference type="ARBA" id="ARBA00022481"/>
    </source>
</evidence>